<dbReference type="InterPro" id="IPR007607">
    <property type="entry name" value="BacA/B"/>
</dbReference>
<proteinExistence type="predicted"/>
<reference evidence="1" key="1">
    <citation type="submission" date="2022-08" db="EMBL/GenBank/DDBJ databases">
        <title>Alicyclobacillus dauci DSM2870, complete genome.</title>
        <authorList>
            <person name="Wang Q."/>
            <person name="Cai R."/>
            <person name="Wang Z."/>
        </authorList>
    </citation>
    <scope>NUCLEOTIDE SEQUENCE</scope>
    <source>
        <strain evidence="1">DSM 28700</strain>
    </source>
</reference>
<gene>
    <name evidence="1" type="ORF">NZD86_02120</name>
</gene>
<evidence type="ECO:0000313" key="1">
    <source>
        <dbReference type="EMBL" id="WAH37362.1"/>
    </source>
</evidence>
<keyword evidence="2" id="KW-1185">Reference proteome</keyword>
<dbReference type="Proteomes" id="UP001164803">
    <property type="component" value="Chromosome"/>
</dbReference>
<organism evidence="1 2">
    <name type="scientific">Alicyclobacillus dauci</name>
    <dbReference type="NCBI Taxonomy" id="1475485"/>
    <lineage>
        <taxon>Bacteria</taxon>
        <taxon>Bacillati</taxon>
        <taxon>Bacillota</taxon>
        <taxon>Bacilli</taxon>
        <taxon>Bacillales</taxon>
        <taxon>Alicyclobacillaceae</taxon>
        <taxon>Alicyclobacillus</taxon>
    </lineage>
</organism>
<evidence type="ECO:0000313" key="2">
    <source>
        <dbReference type="Proteomes" id="UP001164803"/>
    </source>
</evidence>
<dbReference type="RefSeq" id="WP_268044843.1">
    <property type="nucleotide sequence ID" value="NZ_CP104064.1"/>
</dbReference>
<name>A0ABY6Z3A3_9BACL</name>
<dbReference type="Pfam" id="PF04519">
    <property type="entry name" value="Bactofilin"/>
    <property type="match status" value="1"/>
</dbReference>
<accession>A0ABY6Z3A3</accession>
<protein>
    <submittedName>
        <fullName evidence="1">Polymer-forming cytoskeletal protein</fullName>
    </submittedName>
</protein>
<dbReference type="EMBL" id="CP104064">
    <property type="protein sequence ID" value="WAH37362.1"/>
    <property type="molecule type" value="Genomic_DNA"/>
</dbReference>
<sequence>MGMNMDRLPNWTINGTARSNGGDFNKVTIRGEADVAGDVTCNELKLMGTLKMSGNLRMKLSKIMGSADVDGHVHGDDINVMGELRIKGDCNAETFKSRGTFEIDGLLNAESVELRLYGPSRVREIGGESIQVKPHFRFLSGGFRKLTVDTIEGDDIRLEQTSARVVRGNRVDIGPGCDIDLVEYKTDFRQDDGAKVGQQTKV</sequence>